<sequence length="205" mass="23399">MSQKFERMRGSSPSNTIDVELPPLSNTIPDPSSVQFTKVMDTMPPHRSLDKSDGSVNDQRLDEQLISTDAVMDFHPCEIVTLPSSDTVHHPGLEGHPRLKKKSETYEDMVARCTRRGSRRKREDVRKWYKVLSFTDVRVAQDNRLQALATFTPVWLSLDDISGLRSYEEIERLAVAKYGKDLWSTASQDWDCNDLHTLASLDYAK</sequence>
<proteinExistence type="predicted"/>
<feature type="region of interest" description="Disordered" evidence="1">
    <location>
        <begin position="1"/>
        <end position="35"/>
    </location>
</feature>
<feature type="compositionally biased region" description="Polar residues" evidence="1">
    <location>
        <begin position="24"/>
        <end position="35"/>
    </location>
</feature>
<protein>
    <submittedName>
        <fullName evidence="2">Uncharacterized protein</fullName>
    </submittedName>
</protein>
<dbReference type="HOGENOM" id="CLU_1337794_0_0_1"/>
<evidence type="ECO:0000313" key="2">
    <source>
        <dbReference type="EMBL" id="EXU95288.1"/>
    </source>
</evidence>
<organism evidence="2 3">
    <name type="scientific">Metarhizium robertsii</name>
    <dbReference type="NCBI Taxonomy" id="568076"/>
    <lineage>
        <taxon>Eukaryota</taxon>
        <taxon>Fungi</taxon>
        <taxon>Dikarya</taxon>
        <taxon>Ascomycota</taxon>
        <taxon>Pezizomycotina</taxon>
        <taxon>Sordariomycetes</taxon>
        <taxon>Hypocreomycetidae</taxon>
        <taxon>Hypocreales</taxon>
        <taxon>Clavicipitaceae</taxon>
        <taxon>Metarhizium</taxon>
    </lineage>
</organism>
<accession>A0A014N6F2</accession>
<name>A0A014N6F2_9HYPO</name>
<dbReference type="Proteomes" id="UP000030151">
    <property type="component" value="Unassembled WGS sequence"/>
</dbReference>
<gene>
    <name evidence="2" type="ORF">X797_011615</name>
</gene>
<dbReference type="EMBL" id="JELW01000088">
    <property type="protein sequence ID" value="EXU95288.1"/>
    <property type="molecule type" value="Genomic_DNA"/>
</dbReference>
<reference evidence="2 3" key="1">
    <citation type="submission" date="2014-02" db="EMBL/GenBank/DDBJ databases">
        <title>The genome sequence of the entomopathogenic fungus Metarhizium robertsii ARSEF 2575.</title>
        <authorList>
            <person name="Giuliano Garisto Donzelli B."/>
            <person name="Roe B.A."/>
            <person name="Macmil S.L."/>
            <person name="Krasnoff S.B."/>
            <person name="Gibson D.M."/>
        </authorList>
    </citation>
    <scope>NUCLEOTIDE SEQUENCE [LARGE SCALE GENOMIC DNA]</scope>
    <source>
        <strain evidence="2 3">ARSEF 2575</strain>
    </source>
</reference>
<comment type="caution">
    <text evidence="2">The sequence shown here is derived from an EMBL/GenBank/DDBJ whole genome shotgun (WGS) entry which is preliminary data.</text>
</comment>
<dbReference type="AlphaFoldDB" id="A0A014N6F2"/>
<evidence type="ECO:0000256" key="1">
    <source>
        <dbReference type="SAM" id="MobiDB-lite"/>
    </source>
</evidence>
<evidence type="ECO:0000313" key="3">
    <source>
        <dbReference type="Proteomes" id="UP000030151"/>
    </source>
</evidence>